<evidence type="ECO:0000313" key="2">
    <source>
        <dbReference type="EMBL" id="GIY69005.1"/>
    </source>
</evidence>
<proteinExistence type="predicted"/>
<dbReference type="EMBL" id="BPLR01014476">
    <property type="protein sequence ID" value="GIY69005.1"/>
    <property type="molecule type" value="Genomic_DNA"/>
</dbReference>
<organism evidence="2 3">
    <name type="scientific">Caerostris extrusa</name>
    <name type="common">Bark spider</name>
    <name type="synonym">Caerostris bankana</name>
    <dbReference type="NCBI Taxonomy" id="172846"/>
    <lineage>
        <taxon>Eukaryota</taxon>
        <taxon>Metazoa</taxon>
        <taxon>Ecdysozoa</taxon>
        <taxon>Arthropoda</taxon>
        <taxon>Chelicerata</taxon>
        <taxon>Arachnida</taxon>
        <taxon>Araneae</taxon>
        <taxon>Araneomorphae</taxon>
        <taxon>Entelegynae</taxon>
        <taxon>Araneoidea</taxon>
        <taxon>Araneidae</taxon>
        <taxon>Caerostris</taxon>
    </lineage>
</organism>
<name>A0AAV4VGC7_CAEEX</name>
<keyword evidence="3" id="KW-1185">Reference proteome</keyword>
<protein>
    <submittedName>
        <fullName evidence="2">Uncharacterized protein</fullName>
    </submittedName>
</protein>
<gene>
    <name evidence="2" type="ORF">CEXT_691841</name>
</gene>
<comment type="caution">
    <text evidence="2">The sequence shown here is derived from an EMBL/GenBank/DDBJ whole genome shotgun (WGS) entry which is preliminary data.</text>
</comment>
<evidence type="ECO:0000256" key="1">
    <source>
        <dbReference type="SAM" id="MobiDB-lite"/>
    </source>
</evidence>
<dbReference type="Proteomes" id="UP001054945">
    <property type="component" value="Unassembled WGS sequence"/>
</dbReference>
<sequence length="144" mass="16677">MECRSYSSILCDGSLFQITEYYPAFQHMNSGVGRDFRKSGVDVCQGSQDEAIPDPHYQEHCPPSRQFPKRRSHRHEVIGTRMNQNQSNPECSTVQTLVHYVTKSWIENPQEDPRPRRKIFQFDVTSRSSIRAFSVLKSSVLQLL</sequence>
<evidence type="ECO:0000313" key="3">
    <source>
        <dbReference type="Proteomes" id="UP001054945"/>
    </source>
</evidence>
<accession>A0AAV4VGC7</accession>
<feature type="region of interest" description="Disordered" evidence="1">
    <location>
        <begin position="47"/>
        <end position="73"/>
    </location>
</feature>
<dbReference type="AlphaFoldDB" id="A0AAV4VGC7"/>
<reference evidence="2 3" key="1">
    <citation type="submission" date="2021-06" db="EMBL/GenBank/DDBJ databases">
        <title>Caerostris extrusa draft genome.</title>
        <authorList>
            <person name="Kono N."/>
            <person name="Arakawa K."/>
        </authorList>
    </citation>
    <scope>NUCLEOTIDE SEQUENCE [LARGE SCALE GENOMIC DNA]</scope>
</reference>